<feature type="region of interest" description="Disordered" evidence="1">
    <location>
        <begin position="113"/>
        <end position="136"/>
    </location>
</feature>
<dbReference type="SUPFAM" id="SSF88697">
    <property type="entry name" value="PUA domain-like"/>
    <property type="match status" value="1"/>
</dbReference>
<evidence type="ECO:0000256" key="1">
    <source>
        <dbReference type="SAM" id="MobiDB-lite"/>
    </source>
</evidence>
<dbReference type="InterPro" id="IPR039128">
    <property type="entry name" value="TRIP4-like"/>
</dbReference>
<protein>
    <recommendedName>
        <fullName evidence="2">ASCH domain-containing protein</fullName>
    </recommendedName>
</protein>
<sequence>MESDLKRWLAEGLSSQLQLPVDKGVVEWVSEKERKELKEKEEKYHQQKHDRKSKKVTIDFAGRRIIEDEPIINDEKMEEDADAITSGSPSKRREVYEDSHSFLCNPMVPVSPPKYLGAKKRKGGGGGKERDSVVPMPRLQDPNLMEMTDKGVCLSMHQPWASLLVCGIKRHEGRSWYTSHRGKLWIASTAKEPDPAVIKDLESFYKDYYEDSGEITFPSSYPSGCLLGCVEVSDCLNRDEYTDKYPNGESESQFVFICHSPQELLIKQPIKGKHKLWRLPRDVHNAAKRTLNYSS</sequence>
<dbReference type="AlphaFoldDB" id="A0A1X7TXS5"/>
<dbReference type="SMART" id="SM01022">
    <property type="entry name" value="ASCH"/>
    <property type="match status" value="1"/>
</dbReference>
<dbReference type="Gene3D" id="2.30.130.30">
    <property type="entry name" value="Hypothetical protein"/>
    <property type="match status" value="1"/>
</dbReference>
<dbReference type="InterPro" id="IPR056993">
    <property type="entry name" value="TRIP4_3rd_dom"/>
</dbReference>
<dbReference type="CDD" id="cd06554">
    <property type="entry name" value="ASCH_ASC-1_like"/>
    <property type="match status" value="1"/>
</dbReference>
<name>A0A1X7TXS5_AMPQE</name>
<organism evidence="3">
    <name type="scientific">Amphimedon queenslandica</name>
    <name type="common">Sponge</name>
    <dbReference type="NCBI Taxonomy" id="400682"/>
    <lineage>
        <taxon>Eukaryota</taxon>
        <taxon>Metazoa</taxon>
        <taxon>Porifera</taxon>
        <taxon>Demospongiae</taxon>
        <taxon>Heteroscleromorpha</taxon>
        <taxon>Haplosclerida</taxon>
        <taxon>Niphatidae</taxon>
        <taxon>Amphimedon</taxon>
    </lineage>
</organism>
<dbReference type="eggNOG" id="KOG2845">
    <property type="taxonomic scope" value="Eukaryota"/>
</dbReference>
<dbReference type="PANTHER" id="PTHR12963:SF0">
    <property type="entry name" value="EXPRESSED PROTEIN"/>
    <property type="match status" value="1"/>
</dbReference>
<dbReference type="EnsemblMetazoa" id="Aqu2.1.20097_001">
    <property type="protein sequence ID" value="Aqu2.1.20097_001"/>
    <property type="gene ID" value="Aqu2.1.20097"/>
</dbReference>
<feature type="domain" description="ASCH" evidence="2">
    <location>
        <begin position="154"/>
        <end position="266"/>
    </location>
</feature>
<dbReference type="FunFam" id="2.30.130.30:FF:000002">
    <property type="entry name" value="Activating signal cointegrator 1"/>
    <property type="match status" value="1"/>
</dbReference>
<dbReference type="PANTHER" id="PTHR12963">
    <property type="entry name" value="THYROID RECEPTOR INTERACTING PROTEIN RELATED"/>
    <property type="match status" value="1"/>
</dbReference>
<evidence type="ECO:0000259" key="2">
    <source>
        <dbReference type="SMART" id="SM01022"/>
    </source>
</evidence>
<reference evidence="3" key="1">
    <citation type="submission" date="2017-05" db="UniProtKB">
        <authorList>
            <consortium name="EnsemblMetazoa"/>
        </authorList>
    </citation>
    <scope>IDENTIFICATION</scope>
</reference>
<accession>A0A1X7TXS5</accession>
<feature type="compositionally biased region" description="Basic and acidic residues" evidence="1">
    <location>
        <begin position="35"/>
        <end position="47"/>
    </location>
</feature>
<dbReference type="InterPro" id="IPR015947">
    <property type="entry name" value="PUA-like_sf"/>
</dbReference>
<dbReference type="OrthoDB" id="338816at2759"/>
<dbReference type="InterPro" id="IPR007374">
    <property type="entry name" value="ASCH_domain"/>
</dbReference>
<proteinExistence type="predicted"/>
<feature type="region of interest" description="Disordered" evidence="1">
    <location>
        <begin position="35"/>
        <end position="55"/>
    </location>
</feature>
<evidence type="ECO:0000313" key="3">
    <source>
        <dbReference type="EnsemblMetazoa" id="Aqu2.1.20097_001"/>
    </source>
</evidence>
<dbReference type="InParanoid" id="A0A1X7TXS5"/>
<dbReference type="STRING" id="400682.A0A1X7TXS5"/>
<dbReference type="Pfam" id="PF04266">
    <property type="entry name" value="ASCH"/>
    <property type="match status" value="1"/>
</dbReference>
<dbReference type="Pfam" id="PF23134">
    <property type="entry name" value="TRIP4_3rd"/>
    <property type="match status" value="1"/>
</dbReference>